<dbReference type="GO" id="GO:0002181">
    <property type="term" value="P:cytoplasmic translation"/>
    <property type="evidence" value="ECO:0007669"/>
    <property type="project" value="TreeGrafter"/>
</dbReference>
<keyword evidence="2 4" id="KW-0689">Ribosomal protein</keyword>
<evidence type="ECO:0000256" key="2">
    <source>
        <dbReference type="ARBA" id="ARBA00022980"/>
    </source>
</evidence>
<evidence type="ECO:0000256" key="1">
    <source>
        <dbReference type="ARBA" id="ARBA00008889"/>
    </source>
</evidence>
<dbReference type="Pfam" id="PF00428">
    <property type="entry name" value="Ribosomal_60s"/>
    <property type="match status" value="1"/>
</dbReference>
<dbReference type="GO" id="GO:0003735">
    <property type="term" value="F:structural constituent of ribosome"/>
    <property type="evidence" value="ECO:0007669"/>
    <property type="project" value="TreeGrafter"/>
</dbReference>
<dbReference type="FunFam" id="3.90.105.20:FF:000001">
    <property type="entry name" value="60S acidic ribosomal protein P0"/>
    <property type="match status" value="1"/>
</dbReference>
<dbReference type="InterPro" id="IPR001790">
    <property type="entry name" value="Ribosomal_uL10"/>
</dbReference>
<feature type="domain" description="Large ribosomal subunit protein uL10-like insertion" evidence="6">
    <location>
        <begin position="110"/>
        <end position="179"/>
    </location>
</feature>
<dbReference type="GO" id="GO:0070180">
    <property type="term" value="F:large ribosomal subunit rRNA binding"/>
    <property type="evidence" value="ECO:0007669"/>
    <property type="project" value="TreeGrafter"/>
</dbReference>
<evidence type="ECO:0000313" key="8">
    <source>
        <dbReference type="Proteomes" id="UP001344447"/>
    </source>
</evidence>
<dbReference type="InterPro" id="IPR030670">
    <property type="entry name" value="uL10_eukaryotes"/>
</dbReference>
<gene>
    <name evidence="7" type="ORF">RB653_000246</name>
</gene>
<dbReference type="CDD" id="cd05795">
    <property type="entry name" value="Ribosomal_P0_L10e"/>
    <property type="match status" value="1"/>
</dbReference>
<dbReference type="GO" id="GO:0000027">
    <property type="term" value="P:ribosomal large subunit assembly"/>
    <property type="evidence" value="ECO:0007669"/>
    <property type="project" value="TreeGrafter"/>
</dbReference>
<dbReference type="PIRSF" id="PIRSF039087">
    <property type="entry name" value="L10E"/>
    <property type="match status" value="1"/>
</dbReference>
<evidence type="ECO:0000256" key="3">
    <source>
        <dbReference type="ARBA" id="ARBA00023274"/>
    </source>
</evidence>
<protein>
    <recommendedName>
        <fullName evidence="4">60S acidic ribosomal protein P0</fullName>
    </recommendedName>
</protein>
<dbReference type="Gene3D" id="3.30.70.1730">
    <property type="match status" value="1"/>
</dbReference>
<evidence type="ECO:0000256" key="4">
    <source>
        <dbReference type="PIRNR" id="PIRNR039087"/>
    </source>
</evidence>
<name>A0AAN7YU72_9MYCE</name>
<comment type="caution">
    <text evidence="7">The sequence shown here is derived from an EMBL/GenBank/DDBJ whole genome shotgun (WGS) entry which is preliminary data.</text>
</comment>
<dbReference type="InterPro" id="IPR040637">
    <property type="entry name" value="Ribosomal_uL10-like_insert"/>
</dbReference>
<dbReference type="GO" id="GO:0022625">
    <property type="term" value="C:cytosolic large ribosomal subunit"/>
    <property type="evidence" value="ECO:0007669"/>
    <property type="project" value="TreeGrafter"/>
</dbReference>
<evidence type="ECO:0000259" key="6">
    <source>
        <dbReference type="Pfam" id="PF17777"/>
    </source>
</evidence>
<accession>A0AAN7YU72</accession>
<sequence>MSGAGSKRKNVFIEKATKLFTTYDKMIIAEADFVGSSQLQKIRKSIRGIGAVLMGKKTMIRKVIRDLSDSKPELDALNTYLKQNTCIIFCKDNIAEVKRIINTQRVGAPAKAGVFAPNDVIIPAGPTGMEPTQTSFLQDLKIATKINRGQIDIVNDVHIIKTGQKVGASEATLLQKLNIKPFTYGLEPRIIYDAGACYSPSISEEDLLNKFKQGIFNIAAISLEIGYPTIASIPHSVMNAFKNLLAISFETSYSFDAAEKFKTAAAAAPVAAAPAAAAPAAAPAKKVVEEKKEESDDDMGMGLFD</sequence>
<keyword evidence="8" id="KW-1185">Reference proteome</keyword>
<dbReference type="PANTHER" id="PTHR45699:SF3">
    <property type="entry name" value="LARGE RIBOSOMAL SUBUNIT PROTEIN UL10"/>
    <property type="match status" value="1"/>
</dbReference>
<organism evidence="7 8">
    <name type="scientific">Dictyostelium firmibasis</name>
    <dbReference type="NCBI Taxonomy" id="79012"/>
    <lineage>
        <taxon>Eukaryota</taxon>
        <taxon>Amoebozoa</taxon>
        <taxon>Evosea</taxon>
        <taxon>Eumycetozoa</taxon>
        <taxon>Dictyostelia</taxon>
        <taxon>Dictyosteliales</taxon>
        <taxon>Dictyosteliaceae</taxon>
        <taxon>Dictyostelium</taxon>
    </lineage>
</organism>
<proteinExistence type="inferred from homology"/>
<dbReference type="EMBL" id="JAVFKY010000002">
    <property type="protein sequence ID" value="KAK5580231.1"/>
    <property type="molecule type" value="Genomic_DNA"/>
</dbReference>
<comment type="function">
    <text evidence="4">Ribosomal protein P0 is the functional equivalent of E.coli protein L10.</text>
</comment>
<feature type="region of interest" description="Disordered" evidence="5">
    <location>
        <begin position="275"/>
        <end position="305"/>
    </location>
</feature>
<dbReference type="AlphaFoldDB" id="A0AAN7YU72"/>
<keyword evidence="3 4" id="KW-0687">Ribonucleoprotein</keyword>
<comment type="similarity">
    <text evidence="1 4">Belongs to the universal ribosomal protein uL10 family.</text>
</comment>
<dbReference type="Pfam" id="PF00466">
    <property type="entry name" value="Ribosomal_L10"/>
    <property type="match status" value="1"/>
</dbReference>
<evidence type="ECO:0000256" key="5">
    <source>
        <dbReference type="SAM" id="MobiDB-lite"/>
    </source>
</evidence>
<dbReference type="InterPro" id="IPR043141">
    <property type="entry name" value="Ribosomal_uL10-like_sf"/>
</dbReference>
<dbReference type="Pfam" id="PF17777">
    <property type="entry name" value="RL10P_insert"/>
    <property type="match status" value="1"/>
</dbReference>
<feature type="compositionally biased region" description="Low complexity" evidence="5">
    <location>
        <begin position="275"/>
        <end position="285"/>
    </location>
</feature>
<dbReference type="Gene3D" id="3.90.105.20">
    <property type="match status" value="1"/>
</dbReference>
<evidence type="ECO:0000313" key="7">
    <source>
        <dbReference type="EMBL" id="KAK5580231.1"/>
    </source>
</evidence>
<dbReference type="InterPro" id="IPR050323">
    <property type="entry name" value="Ribosomal_protein_uL10"/>
</dbReference>
<dbReference type="InterPro" id="IPR043164">
    <property type="entry name" value="Ribosomal_uL10-like_insert_sf"/>
</dbReference>
<dbReference type="Proteomes" id="UP001344447">
    <property type="component" value="Unassembled WGS sequence"/>
</dbReference>
<dbReference type="SUPFAM" id="SSF160369">
    <property type="entry name" value="Ribosomal protein L10-like"/>
    <property type="match status" value="1"/>
</dbReference>
<dbReference type="PANTHER" id="PTHR45699">
    <property type="entry name" value="60S ACIDIC RIBOSOMAL PROTEIN P0"/>
    <property type="match status" value="1"/>
</dbReference>
<reference evidence="7 8" key="1">
    <citation type="submission" date="2023-11" db="EMBL/GenBank/DDBJ databases">
        <title>Dfirmibasis_genome.</title>
        <authorList>
            <person name="Edelbroek B."/>
            <person name="Kjellin J."/>
            <person name="Jerlstrom-Hultqvist J."/>
            <person name="Soderbom F."/>
        </authorList>
    </citation>
    <scope>NUCLEOTIDE SEQUENCE [LARGE SCALE GENOMIC DNA]</scope>
    <source>
        <strain evidence="7 8">TNS-C-14</strain>
    </source>
</reference>